<keyword evidence="4 6" id="KW-0238">DNA-binding</keyword>
<comment type="similarity">
    <text evidence="2 6">Belongs to the transposase mutator family.</text>
</comment>
<keyword evidence="6" id="KW-0814">Transposable element</keyword>
<evidence type="ECO:0000256" key="6">
    <source>
        <dbReference type="RuleBase" id="RU365089"/>
    </source>
</evidence>
<evidence type="ECO:0000256" key="1">
    <source>
        <dbReference type="ARBA" id="ARBA00002190"/>
    </source>
</evidence>
<dbReference type="GO" id="GO:0003677">
    <property type="term" value="F:DNA binding"/>
    <property type="evidence" value="ECO:0007669"/>
    <property type="project" value="UniProtKB-UniRule"/>
</dbReference>
<evidence type="ECO:0000256" key="3">
    <source>
        <dbReference type="ARBA" id="ARBA00022578"/>
    </source>
</evidence>
<dbReference type="AlphaFoldDB" id="A0A916X2F4"/>
<comment type="function">
    <text evidence="1 6">Required for the transposition of the insertion element.</text>
</comment>
<organism evidence="8 9">
    <name type="scientific">Roseibium aquae</name>
    <dbReference type="NCBI Taxonomy" id="1323746"/>
    <lineage>
        <taxon>Bacteria</taxon>
        <taxon>Pseudomonadati</taxon>
        <taxon>Pseudomonadota</taxon>
        <taxon>Alphaproteobacteria</taxon>
        <taxon>Hyphomicrobiales</taxon>
        <taxon>Stappiaceae</taxon>
        <taxon>Roseibium</taxon>
    </lineage>
</organism>
<accession>A0A916X2F4</accession>
<evidence type="ECO:0000256" key="7">
    <source>
        <dbReference type="SAM" id="MobiDB-lite"/>
    </source>
</evidence>
<evidence type="ECO:0000313" key="8">
    <source>
        <dbReference type="EMBL" id="GGB61258.1"/>
    </source>
</evidence>
<evidence type="ECO:0000313" key="9">
    <source>
        <dbReference type="Proteomes" id="UP000605148"/>
    </source>
</evidence>
<keyword evidence="9" id="KW-1185">Reference proteome</keyword>
<sequence length="123" mass="13759">MTNDIETDEILNVIRIDEARIKDHLGEMVRRTVEEALNAMLDAEAGRLCGAGRCERSEGRQDTRAGSYERAPHTKAAEVKLKMPKLRRQTPDRSPGPGQALRDSHYRTVSAPGKHRRGSLVQV</sequence>
<dbReference type="PANTHER" id="PTHR33217">
    <property type="entry name" value="TRANSPOSASE FOR INSERTION SEQUENCE ELEMENT IS1081"/>
    <property type="match status" value="1"/>
</dbReference>
<dbReference type="PANTHER" id="PTHR33217:SF7">
    <property type="entry name" value="TRANSPOSASE FOR INSERTION SEQUENCE ELEMENT IS1081"/>
    <property type="match status" value="1"/>
</dbReference>
<name>A0A916X2F4_9HYPH</name>
<dbReference type="InterPro" id="IPR001207">
    <property type="entry name" value="Transposase_mutator"/>
</dbReference>
<reference evidence="8" key="2">
    <citation type="submission" date="2020-09" db="EMBL/GenBank/DDBJ databases">
        <authorList>
            <person name="Sun Q."/>
            <person name="Zhou Y."/>
        </authorList>
    </citation>
    <scope>NUCLEOTIDE SEQUENCE</scope>
    <source>
        <strain evidence="8">CGMCC 1.12426</strain>
    </source>
</reference>
<feature type="compositionally biased region" description="Basic residues" evidence="7">
    <location>
        <begin position="113"/>
        <end position="123"/>
    </location>
</feature>
<proteinExistence type="inferred from homology"/>
<dbReference type="GO" id="GO:0004803">
    <property type="term" value="F:transposase activity"/>
    <property type="evidence" value="ECO:0007669"/>
    <property type="project" value="UniProtKB-UniRule"/>
</dbReference>
<evidence type="ECO:0000256" key="5">
    <source>
        <dbReference type="ARBA" id="ARBA00023172"/>
    </source>
</evidence>
<comment type="caution">
    <text evidence="8">The sequence shown here is derived from an EMBL/GenBank/DDBJ whole genome shotgun (WGS) entry which is preliminary data.</text>
</comment>
<dbReference type="EMBL" id="BMFA01000014">
    <property type="protein sequence ID" value="GGB61258.1"/>
    <property type="molecule type" value="Genomic_DNA"/>
</dbReference>
<dbReference type="RefSeq" id="WP_206668374.1">
    <property type="nucleotide sequence ID" value="NZ_BMFA01000014.1"/>
</dbReference>
<feature type="compositionally biased region" description="Basic and acidic residues" evidence="7">
    <location>
        <begin position="70"/>
        <end position="81"/>
    </location>
</feature>
<evidence type="ECO:0000256" key="2">
    <source>
        <dbReference type="ARBA" id="ARBA00010961"/>
    </source>
</evidence>
<dbReference type="GO" id="GO:0006313">
    <property type="term" value="P:DNA transposition"/>
    <property type="evidence" value="ECO:0007669"/>
    <property type="project" value="UniProtKB-UniRule"/>
</dbReference>
<feature type="compositionally biased region" description="Basic and acidic residues" evidence="7">
    <location>
        <begin position="54"/>
        <end position="63"/>
    </location>
</feature>
<evidence type="ECO:0000256" key="4">
    <source>
        <dbReference type="ARBA" id="ARBA00023125"/>
    </source>
</evidence>
<dbReference type="Pfam" id="PF00872">
    <property type="entry name" value="Transposase_mut"/>
    <property type="match status" value="1"/>
</dbReference>
<gene>
    <name evidence="8" type="ORF">GCM10011316_36560</name>
</gene>
<feature type="region of interest" description="Disordered" evidence="7">
    <location>
        <begin position="54"/>
        <end position="123"/>
    </location>
</feature>
<reference evidence="8" key="1">
    <citation type="journal article" date="2014" name="Int. J. Syst. Evol. Microbiol.">
        <title>Complete genome sequence of Corynebacterium casei LMG S-19264T (=DSM 44701T), isolated from a smear-ripened cheese.</title>
        <authorList>
            <consortium name="US DOE Joint Genome Institute (JGI-PGF)"/>
            <person name="Walter F."/>
            <person name="Albersmeier A."/>
            <person name="Kalinowski J."/>
            <person name="Ruckert C."/>
        </authorList>
    </citation>
    <scope>NUCLEOTIDE SEQUENCE</scope>
    <source>
        <strain evidence="8">CGMCC 1.12426</strain>
    </source>
</reference>
<protein>
    <recommendedName>
        <fullName evidence="6">Mutator family transposase</fullName>
    </recommendedName>
</protein>
<dbReference type="Proteomes" id="UP000605148">
    <property type="component" value="Unassembled WGS sequence"/>
</dbReference>
<keyword evidence="5 6" id="KW-0233">DNA recombination</keyword>
<keyword evidence="3 6" id="KW-0815">Transposition</keyword>